<organism evidence="1">
    <name type="scientific">Tetraselmis sp. GSL018</name>
    <dbReference type="NCBI Taxonomy" id="582737"/>
    <lineage>
        <taxon>Eukaryota</taxon>
        <taxon>Viridiplantae</taxon>
        <taxon>Chlorophyta</taxon>
        <taxon>core chlorophytes</taxon>
        <taxon>Chlorodendrophyceae</taxon>
        <taxon>Chlorodendrales</taxon>
        <taxon>Chlorodendraceae</taxon>
        <taxon>Tetraselmis</taxon>
    </lineage>
</organism>
<sequence>MTGTPGIRIGLGVITSNAGVVGTSNVTSCAHSSAPLSKHQPVKCQQNGSKEANWRLHQSLNPEDCRASRHPKSNRSLTVALSNLPSYVEKDDVHAILAPWSNAVIQLSHISTCEDSGLQTYHAEMQSDSALEAVTELNERIVAGTTVLVEAVRCGLEDSVQRN</sequence>
<proteinExistence type="predicted"/>
<protein>
    <recommendedName>
        <fullName evidence="2">RRM domain-containing protein</fullName>
    </recommendedName>
</protein>
<dbReference type="AlphaFoldDB" id="A0A061RUN3"/>
<evidence type="ECO:0008006" key="2">
    <source>
        <dbReference type="Google" id="ProtNLM"/>
    </source>
</evidence>
<dbReference type="EMBL" id="GBEZ01011517">
    <property type="protein sequence ID" value="JAC74276.1"/>
    <property type="molecule type" value="Transcribed_RNA"/>
</dbReference>
<evidence type="ECO:0000313" key="1">
    <source>
        <dbReference type="EMBL" id="JAC74276.1"/>
    </source>
</evidence>
<accession>A0A061RUN3</accession>
<reference evidence="1" key="1">
    <citation type="submission" date="2014-05" db="EMBL/GenBank/DDBJ databases">
        <title>The transcriptome of the halophilic microalga Tetraselmis sp. GSL018 isolated from the Great Salt Lake, Utah.</title>
        <authorList>
            <person name="Jinkerson R.E."/>
            <person name="D'Adamo S."/>
            <person name="Posewitz M.C."/>
        </authorList>
    </citation>
    <scope>NUCLEOTIDE SEQUENCE</scope>
    <source>
        <strain evidence="1">GSL018</strain>
    </source>
</reference>
<gene>
    <name evidence="1" type="ORF">TSPGSL018_26403</name>
</gene>
<name>A0A061RUN3_9CHLO</name>